<reference evidence="8" key="1">
    <citation type="journal article" date="2019" name="Int. J. Syst. Evol. Microbiol.">
        <title>The Global Catalogue of Microorganisms (GCM) 10K type strain sequencing project: providing services to taxonomists for standard genome sequencing and annotation.</title>
        <authorList>
            <consortium name="The Broad Institute Genomics Platform"/>
            <consortium name="The Broad Institute Genome Sequencing Center for Infectious Disease"/>
            <person name="Wu L."/>
            <person name="Ma J."/>
        </authorList>
    </citation>
    <scope>NUCLEOTIDE SEQUENCE [LARGE SCALE GENOMIC DNA]</scope>
    <source>
        <strain evidence="8">KCTC 42805</strain>
    </source>
</reference>
<dbReference type="Proteomes" id="UP001597469">
    <property type="component" value="Unassembled WGS sequence"/>
</dbReference>
<evidence type="ECO:0000256" key="6">
    <source>
        <dbReference type="SAM" id="Phobius"/>
    </source>
</evidence>
<keyword evidence="2" id="KW-1003">Cell membrane</keyword>
<proteinExistence type="predicted"/>
<dbReference type="EMBL" id="JBHULN010000001">
    <property type="protein sequence ID" value="MFD2569133.1"/>
    <property type="molecule type" value="Genomic_DNA"/>
</dbReference>
<dbReference type="PANTHER" id="PTHR30250:SF11">
    <property type="entry name" value="O-ANTIGEN TRANSPORTER-RELATED"/>
    <property type="match status" value="1"/>
</dbReference>
<accession>A0ABW5LWG4</accession>
<feature type="transmembrane region" description="Helical" evidence="6">
    <location>
        <begin position="171"/>
        <end position="188"/>
    </location>
</feature>
<feature type="transmembrane region" description="Helical" evidence="6">
    <location>
        <begin position="194"/>
        <end position="217"/>
    </location>
</feature>
<keyword evidence="4 6" id="KW-1133">Transmembrane helix</keyword>
<evidence type="ECO:0000256" key="4">
    <source>
        <dbReference type="ARBA" id="ARBA00022989"/>
    </source>
</evidence>
<feature type="transmembrane region" description="Helical" evidence="6">
    <location>
        <begin position="242"/>
        <end position="264"/>
    </location>
</feature>
<feature type="transmembrane region" description="Helical" evidence="6">
    <location>
        <begin position="72"/>
        <end position="94"/>
    </location>
</feature>
<comment type="subcellular location">
    <subcellularLocation>
        <location evidence="1">Cell membrane</location>
        <topology evidence="1">Multi-pass membrane protein</topology>
    </subcellularLocation>
</comment>
<gene>
    <name evidence="7" type="ORF">ACFSUS_00720</name>
</gene>
<evidence type="ECO:0000313" key="7">
    <source>
        <dbReference type="EMBL" id="MFD2569133.1"/>
    </source>
</evidence>
<sequence>MLSKDAAAMDAVAETEEPSATLSKPVMKRFAINVASLFSVHVANMLLPLLTVPYIVRIIGPERLGLLNFSQAYIAYFTLIINYGFEMAAVRTIAANRNDKELVNRTFSEVLAGKALLWGLSTIIFAAVTWFAPEFRAHLWLHICTYISCIGIVLFPIWLYQAMEDLGRVAMFNLIVKVLFSLSVFVFIRQPDDYIYQNLSLSIAQLLISVVALRMAIKRFKVTFSWPSVEQLTKRFRDDSTLFFSALMITLYASSSVFLLGLLSNAYNVGIFSAGTRLESISRSFVSLALNQAFFPIVASAFGQSREQGLRVVRTTFFPLLIFMLVVSITLWSIAPVFITLFYGKQFQDAVQVLQIVALLPICIGVSNLLGMHTMLNLRMDRAFFAITAIGSVIGLGLNALFIQRFGYIGAAWAWVSAEAYIAIAMYGYLRYKGVQVIKRESLQEAVAFGRERFSILFK</sequence>
<evidence type="ECO:0000256" key="1">
    <source>
        <dbReference type="ARBA" id="ARBA00004651"/>
    </source>
</evidence>
<feature type="transmembrane region" description="Helical" evidence="6">
    <location>
        <begin position="350"/>
        <end position="371"/>
    </location>
</feature>
<dbReference type="InterPro" id="IPR002797">
    <property type="entry name" value="Polysacc_synth"/>
</dbReference>
<keyword evidence="5 6" id="KW-0472">Membrane</keyword>
<dbReference type="InterPro" id="IPR050833">
    <property type="entry name" value="Poly_Biosynth_Transport"/>
</dbReference>
<evidence type="ECO:0000256" key="3">
    <source>
        <dbReference type="ARBA" id="ARBA00022692"/>
    </source>
</evidence>
<feature type="transmembrane region" description="Helical" evidence="6">
    <location>
        <begin position="408"/>
        <end position="430"/>
    </location>
</feature>
<comment type="caution">
    <text evidence="7">The sequence shown here is derived from an EMBL/GenBank/DDBJ whole genome shotgun (WGS) entry which is preliminary data.</text>
</comment>
<evidence type="ECO:0000256" key="2">
    <source>
        <dbReference type="ARBA" id="ARBA00022475"/>
    </source>
</evidence>
<feature type="transmembrane region" description="Helical" evidence="6">
    <location>
        <begin position="30"/>
        <end position="52"/>
    </location>
</feature>
<organism evidence="7 8">
    <name type="scientific">Spirosoma soli</name>
    <dbReference type="NCBI Taxonomy" id="1770529"/>
    <lineage>
        <taxon>Bacteria</taxon>
        <taxon>Pseudomonadati</taxon>
        <taxon>Bacteroidota</taxon>
        <taxon>Cytophagia</taxon>
        <taxon>Cytophagales</taxon>
        <taxon>Cytophagaceae</taxon>
        <taxon>Spirosoma</taxon>
    </lineage>
</organism>
<feature type="transmembrane region" description="Helical" evidence="6">
    <location>
        <begin position="383"/>
        <end position="402"/>
    </location>
</feature>
<dbReference type="CDD" id="cd13128">
    <property type="entry name" value="MATE_Wzx_like"/>
    <property type="match status" value="1"/>
</dbReference>
<dbReference type="RefSeq" id="WP_381517665.1">
    <property type="nucleotide sequence ID" value="NZ_JBHULN010000001.1"/>
</dbReference>
<feature type="transmembrane region" description="Helical" evidence="6">
    <location>
        <begin position="139"/>
        <end position="159"/>
    </location>
</feature>
<keyword evidence="8" id="KW-1185">Reference proteome</keyword>
<feature type="transmembrane region" description="Helical" evidence="6">
    <location>
        <begin position="284"/>
        <end position="305"/>
    </location>
</feature>
<feature type="transmembrane region" description="Helical" evidence="6">
    <location>
        <begin position="115"/>
        <end position="133"/>
    </location>
</feature>
<protein>
    <submittedName>
        <fullName evidence="7">Flippase</fullName>
    </submittedName>
</protein>
<keyword evidence="3 6" id="KW-0812">Transmembrane</keyword>
<dbReference type="PANTHER" id="PTHR30250">
    <property type="entry name" value="PST FAMILY PREDICTED COLANIC ACID TRANSPORTER"/>
    <property type="match status" value="1"/>
</dbReference>
<feature type="transmembrane region" description="Helical" evidence="6">
    <location>
        <begin position="317"/>
        <end position="344"/>
    </location>
</feature>
<name>A0ABW5LWG4_9BACT</name>
<dbReference type="Pfam" id="PF01943">
    <property type="entry name" value="Polysacc_synt"/>
    <property type="match status" value="1"/>
</dbReference>
<evidence type="ECO:0000313" key="8">
    <source>
        <dbReference type="Proteomes" id="UP001597469"/>
    </source>
</evidence>
<evidence type="ECO:0000256" key="5">
    <source>
        <dbReference type="ARBA" id="ARBA00023136"/>
    </source>
</evidence>